<dbReference type="AlphaFoldDB" id="A0A444WEK8"/>
<evidence type="ECO:0000313" key="1">
    <source>
        <dbReference type="EMBL" id="RYJ44288.1"/>
    </source>
</evidence>
<reference evidence="1 2" key="1">
    <citation type="submission" date="2014-12" db="EMBL/GenBank/DDBJ databases">
        <title>Genome sequence of Flavobacterium beibuense RSKm HC5.</title>
        <authorList>
            <person name="Kim J.F."/>
            <person name="Song J.Y."/>
            <person name="Kwak M.-J."/>
            <person name="Lee S.-W."/>
        </authorList>
    </citation>
    <scope>NUCLEOTIDE SEQUENCE [LARGE SCALE GENOMIC DNA]</scope>
    <source>
        <strain evidence="1 2">RSKm HC5</strain>
    </source>
</reference>
<protein>
    <submittedName>
        <fullName evidence="1">Putative lysogenic conversion protein</fullName>
    </submittedName>
</protein>
<dbReference type="Proteomes" id="UP000289775">
    <property type="component" value="Unassembled WGS sequence"/>
</dbReference>
<name>A0A444WEK8_9FLAO</name>
<gene>
    <name evidence="1" type="ORF">NU09_0898</name>
</gene>
<dbReference type="EMBL" id="JUIW01000003">
    <property type="protein sequence ID" value="RYJ44288.1"/>
    <property type="molecule type" value="Genomic_DNA"/>
</dbReference>
<accession>A0A444WEK8</accession>
<sequence>MRDNFPPNVIEVLKKRAAFICSNPECKCMTIAPSIEDELKVQYIGVAAHITAASIGGPRYNKELTQEERQAISNAIFLCNNCSTMIDKNNGLDYTDEQLYDWKAQHERWVRSSLNKSLTRESPVYTATSANQSGGITANIVNLHNINQTDPKIEHDKRIFYEADKIFNEDDLNKVMDSMLTDESIWSQDQDKLENLKSFYEKSSNDFLNDSIELSKNDLVSSLKSLLIFLGREFDMYPYNQPMTNGYRACLRPTLNVDRLGVGGDEEHKEHVALFKALKEVSEKFEDDYKQYRKLIKSNLYI</sequence>
<proteinExistence type="predicted"/>
<dbReference type="OrthoDB" id="5379188at2"/>
<evidence type="ECO:0000313" key="2">
    <source>
        <dbReference type="Proteomes" id="UP000289775"/>
    </source>
</evidence>
<comment type="caution">
    <text evidence="1">The sequence shown here is derived from an EMBL/GenBank/DDBJ whole genome shotgun (WGS) entry which is preliminary data.</text>
</comment>
<dbReference type="RefSeq" id="WP_129750061.1">
    <property type="nucleotide sequence ID" value="NZ_JUIW01000003.1"/>
</dbReference>
<keyword evidence="2" id="KW-1185">Reference proteome</keyword>
<organism evidence="1 2">
    <name type="scientific">Flavobacterium beibuense</name>
    <dbReference type="NCBI Taxonomy" id="657326"/>
    <lineage>
        <taxon>Bacteria</taxon>
        <taxon>Pseudomonadati</taxon>
        <taxon>Bacteroidota</taxon>
        <taxon>Flavobacteriia</taxon>
        <taxon>Flavobacteriales</taxon>
        <taxon>Flavobacteriaceae</taxon>
        <taxon>Flavobacterium</taxon>
    </lineage>
</organism>